<dbReference type="Proteomes" id="UP000029444">
    <property type="component" value="Unassembled WGS sequence"/>
</dbReference>
<keyword evidence="9" id="KW-1185">Reference proteome</keyword>
<dbReference type="InterPro" id="IPR039420">
    <property type="entry name" value="WalR-like"/>
</dbReference>
<dbReference type="PANTHER" id="PTHR48111">
    <property type="entry name" value="REGULATOR OF RPOS"/>
    <property type="match status" value="1"/>
</dbReference>
<proteinExistence type="predicted"/>
<feature type="domain" description="Response regulatory" evidence="6">
    <location>
        <begin position="3"/>
        <end position="117"/>
    </location>
</feature>
<dbReference type="InterPro" id="IPR001789">
    <property type="entry name" value="Sig_transdc_resp-reg_receiver"/>
</dbReference>
<keyword evidence="2 5" id="KW-0238">DNA-binding</keyword>
<feature type="DNA-binding region" description="OmpR/PhoB-type" evidence="5">
    <location>
        <begin position="125"/>
        <end position="219"/>
    </location>
</feature>
<feature type="domain" description="OmpR/PhoB-type" evidence="7">
    <location>
        <begin position="125"/>
        <end position="219"/>
    </location>
</feature>
<dbReference type="InterPro" id="IPR011006">
    <property type="entry name" value="CheY-like_superfamily"/>
</dbReference>
<sequence>MMRLLLVEDDDLLADGLQRALRAEGYTVDCIDRGDLVMPALQDGGFELVLLDLGLPGLDGMAALKLLRQKDKQIPVIIISARDALEDRISGLDGGADDYLVKPFSAAELIARVRARLRRRETPGTEVVQLGELAIDPERFTVSRNGEPVSLSRREMGVLLQLVRHRGRVLTRDQLEQGLYGWNEDVESNALEVHIHHLRKKLGSGLIRTVRGVGYSLSGEME</sequence>
<evidence type="ECO:0000256" key="5">
    <source>
        <dbReference type="PROSITE-ProRule" id="PRU01091"/>
    </source>
</evidence>
<dbReference type="SMART" id="SM00862">
    <property type="entry name" value="Trans_reg_C"/>
    <property type="match status" value="1"/>
</dbReference>
<accession>A0A095SIL4</accession>
<reference evidence="8 9" key="1">
    <citation type="submission" date="2012-09" db="EMBL/GenBank/DDBJ databases">
        <title>Genome Sequence of alkane-degrading Bacterium Alcanivorax sp. 19-m-6.</title>
        <authorList>
            <person name="Lai Q."/>
            <person name="Shao Z."/>
        </authorList>
    </citation>
    <scope>NUCLEOTIDE SEQUENCE [LARGE SCALE GENOMIC DNA]</scope>
    <source>
        <strain evidence="8 9">19-m-6</strain>
    </source>
</reference>
<feature type="modified residue" description="4-aspartylphosphate" evidence="4">
    <location>
        <position position="52"/>
    </location>
</feature>
<dbReference type="eggNOG" id="COG0745">
    <property type="taxonomic scope" value="Bacteria"/>
</dbReference>
<gene>
    <name evidence="8" type="ORF">Y5S_02177</name>
</gene>
<evidence type="ECO:0000259" key="6">
    <source>
        <dbReference type="PROSITE" id="PS50110"/>
    </source>
</evidence>
<dbReference type="GO" id="GO:0006355">
    <property type="term" value="P:regulation of DNA-templated transcription"/>
    <property type="evidence" value="ECO:0007669"/>
    <property type="project" value="InterPro"/>
</dbReference>
<organism evidence="8 9">
    <name type="scientific">Alcanivorax nanhaiticus</name>
    <dbReference type="NCBI Taxonomy" id="1177154"/>
    <lineage>
        <taxon>Bacteria</taxon>
        <taxon>Pseudomonadati</taxon>
        <taxon>Pseudomonadota</taxon>
        <taxon>Gammaproteobacteria</taxon>
        <taxon>Oceanospirillales</taxon>
        <taxon>Alcanivoracaceae</taxon>
        <taxon>Alcanivorax</taxon>
    </lineage>
</organism>
<dbReference type="EMBL" id="ARXV01000008">
    <property type="protein sequence ID" value="KGD64422.1"/>
    <property type="molecule type" value="Genomic_DNA"/>
</dbReference>
<dbReference type="PROSITE" id="PS51755">
    <property type="entry name" value="OMPR_PHOB"/>
    <property type="match status" value="1"/>
</dbReference>
<keyword evidence="3" id="KW-0804">Transcription</keyword>
<dbReference type="STRING" id="1177154.Y5S_02177"/>
<evidence type="ECO:0000256" key="4">
    <source>
        <dbReference type="PROSITE-ProRule" id="PRU00169"/>
    </source>
</evidence>
<dbReference type="Pfam" id="PF00486">
    <property type="entry name" value="Trans_reg_C"/>
    <property type="match status" value="1"/>
</dbReference>
<dbReference type="InterPro" id="IPR001867">
    <property type="entry name" value="OmpR/PhoB-type_DNA-bd"/>
</dbReference>
<evidence type="ECO:0000256" key="3">
    <source>
        <dbReference type="ARBA" id="ARBA00023163"/>
    </source>
</evidence>
<dbReference type="SMART" id="SM00448">
    <property type="entry name" value="REC"/>
    <property type="match status" value="1"/>
</dbReference>
<evidence type="ECO:0000256" key="1">
    <source>
        <dbReference type="ARBA" id="ARBA00023015"/>
    </source>
</evidence>
<comment type="caution">
    <text evidence="8">The sequence shown here is derived from an EMBL/GenBank/DDBJ whole genome shotgun (WGS) entry which is preliminary data.</text>
</comment>
<dbReference type="CDD" id="cd00383">
    <property type="entry name" value="trans_reg_C"/>
    <property type="match status" value="1"/>
</dbReference>
<dbReference type="Gene3D" id="3.40.50.2300">
    <property type="match status" value="1"/>
</dbReference>
<keyword evidence="4" id="KW-0597">Phosphoprotein</keyword>
<dbReference type="GO" id="GO:0000976">
    <property type="term" value="F:transcription cis-regulatory region binding"/>
    <property type="evidence" value="ECO:0007669"/>
    <property type="project" value="TreeGrafter"/>
</dbReference>
<evidence type="ECO:0000313" key="9">
    <source>
        <dbReference type="Proteomes" id="UP000029444"/>
    </source>
</evidence>
<evidence type="ECO:0000313" key="8">
    <source>
        <dbReference type="EMBL" id="KGD64422.1"/>
    </source>
</evidence>
<dbReference type="GO" id="GO:0000156">
    <property type="term" value="F:phosphorelay response regulator activity"/>
    <property type="evidence" value="ECO:0007669"/>
    <property type="project" value="TreeGrafter"/>
</dbReference>
<dbReference type="InterPro" id="IPR036388">
    <property type="entry name" value="WH-like_DNA-bd_sf"/>
</dbReference>
<dbReference type="SUPFAM" id="SSF52172">
    <property type="entry name" value="CheY-like"/>
    <property type="match status" value="1"/>
</dbReference>
<dbReference type="PROSITE" id="PS50110">
    <property type="entry name" value="RESPONSE_REGULATORY"/>
    <property type="match status" value="1"/>
</dbReference>
<dbReference type="Pfam" id="PF00072">
    <property type="entry name" value="Response_reg"/>
    <property type="match status" value="1"/>
</dbReference>
<name>A0A095SIL4_9GAMM</name>
<dbReference type="PANTHER" id="PTHR48111:SF67">
    <property type="entry name" value="TRANSCRIPTIONAL REGULATORY PROTEIN TCTD"/>
    <property type="match status" value="1"/>
</dbReference>
<dbReference type="GO" id="GO:0032993">
    <property type="term" value="C:protein-DNA complex"/>
    <property type="evidence" value="ECO:0007669"/>
    <property type="project" value="TreeGrafter"/>
</dbReference>
<dbReference type="Gene3D" id="1.10.10.10">
    <property type="entry name" value="Winged helix-like DNA-binding domain superfamily/Winged helix DNA-binding domain"/>
    <property type="match status" value="1"/>
</dbReference>
<dbReference type="GO" id="GO:0005829">
    <property type="term" value="C:cytosol"/>
    <property type="evidence" value="ECO:0007669"/>
    <property type="project" value="TreeGrafter"/>
</dbReference>
<dbReference type="Gene3D" id="6.10.250.690">
    <property type="match status" value="1"/>
</dbReference>
<dbReference type="PATRIC" id="fig|1177154.3.peg.2217"/>
<evidence type="ECO:0000259" key="7">
    <source>
        <dbReference type="PROSITE" id="PS51755"/>
    </source>
</evidence>
<protein>
    <submittedName>
        <fullName evidence="8">Transcriptional regulatory protein</fullName>
    </submittedName>
</protein>
<keyword evidence="1" id="KW-0805">Transcription regulation</keyword>
<dbReference type="AlphaFoldDB" id="A0A095SIL4"/>
<evidence type="ECO:0000256" key="2">
    <source>
        <dbReference type="ARBA" id="ARBA00023125"/>
    </source>
</evidence>